<keyword evidence="2" id="KW-1185">Reference proteome</keyword>
<proteinExistence type="predicted"/>
<dbReference type="Proteomes" id="UP001162162">
    <property type="component" value="Unassembled WGS sequence"/>
</dbReference>
<organism evidence="1 2">
    <name type="scientific">Aromia moschata</name>
    <dbReference type="NCBI Taxonomy" id="1265417"/>
    <lineage>
        <taxon>Eukaryota</taxon>
        <taxon>Metazoa</taxon>
        <taxon>Ecdysozoa</taxon>
        <taxon>Arthropoda</taxon>
        <taxon>Hexapoda</taxon>
        <taxon>Insecta</taxon>
        <taxon>Pterygota</taxon>
        <taxon>Neoptera</taxon>
        <taxon>Endopterygota</taxon>
        <taxon>Coleoptera</taxon>
        <taxon>Polyphaga</taxon>
        <taxon>Cucujiformia</taxon>
        <taxon>Chrysomeloidea</taxon>
        <taxon>Cerambycidae</taxon>
        <taxon>Cerambycinae</taxon>
        <taxon>Callichromatini</taxon>
        <taxon>Aromia</taxon>
    </lineage>
</organism>
<accession>A0AAV8Z0F7</accession>
<comment type="caution">
    <text evidence="1">The sequence shown here is derived from an EMBL/GenBank/DDBJ whole genome shotgun (WGS) entry which is preliminary data.</text>
</comment>
<dbReference type="PANTHER" id="PTHR47326">
    <property type="entry name" value="TRANSPOSABLE ELEMENT TC3 TRANSPOSASE-LIKE PROTEIN"/>
    <property type="match status" value="1"/>
</dbReference>
<evidence type="ECO:0000313" key="2">
    <source>
        <dbReference type="Proteomes" id="UP001162162"/>
    </source>
</evidence>
<reference evidence="1" key="1">
    <citation type="journal article" date="2023" name="Insect Mol. Biol.">
        <title>Genome sequencing provides insights into the evolution of gene families encoding plant cell wall-degrading enzymes in longhorned beetles.</title>
        <authorList>
            <person name="Shin N.R."/>
            <person name="Okamura Y."/>
            <person name="Kirsch R."/>
            <person name="Pauchet Y."/>
        </authorList>
    </citation>
    <scope>NUCLEOTIDE SEQUENCE</scope>
    <source>
        <strain evidence="1">AMC_N1</strain>
    </source>
</reference>
<protein>
    <submittedName>
        <fullName evidence="1">Uncharacterized protein</fullName>
    </submittedName>
</protein>
<dbReference type="PANTHER" id="PTHR47326:SF1">
    <property type="entry name" value="HTH PSQ-TYPE DOMAIN-CONTAINING PROTEIN"/>
    <property type="match status" value="1"/>
</dbReference>
<dbReference type="EMBL" id="JAPWTK010000027">
    <property type="protein sequence ID" value="KAJ8956958.1"/>
    <property type="molecule type" value="Genomic_DNA"/>
</dbReference>
<gene>
    <name evidence="1" type="ORF">NQ318_014378</name>
</gene>
<evidence type="ECO:0000313" key="1">
    <source>
        <dbReference type="EMBL" id="KAJ8956958.1"/>
    </source>
</evidence>
<sequence>MMMLEENPHTSSRQRASELNIIHSSILRVLTENQMHPYKLESNNELAEDDFDIRILCLIS</sequence>
<name>A0AAV8Z0F7_9CUCU</name>
<dbReference type="AlphaFoldDB" id="A0AAV8Z0F7"/>